<comment type="cofactor">
    <cofactor evidence="1">
        <name>Zn(2+)</name>
        <dbReference type="ChEBI" id="CHEBI:29105"/>
    </cofactor>
</comment>
<keyword evidence="6" id="KW-0732">Signal</keyword>
<accession>A0A2G8JMM5</accession>
<feature type="domain" description="Peptidase M14" evidence="11">
    <location>
        <begin position="1"/>
        <end position="230"/>
    </location>
</feature>
<dbReference type="OrthoDB" id="3626597at2759"/>
<dbReference type="STRING" id="307972.A0A2G8JMM5"/>
<name>A0A2G8JMM5_STIJA</name>
<evidence type="ECO:0000256" key="5">
    <source>
        <dbReference type="ARBA" id="ARBA00022723"/>
    </source>
</evidence>
<evidence type="ECO:0000256" key="8">
    <source>
        <dbReference type="ARBA" id="ARBA00022833"/>
    </source>
</evidence>
<dbReference type="GO" id="GO:0006508">
    <property type="term" value="P:proteolysis"/>
    <property type="evidence" value="ECO:0007669"/>
    <property type="project" value="UniProtKB-KW"/>
</dbReference>
<evidence type="ECO:0000313" key="13">
    <source>
        <dbReference type="Proteomes" id="UP000230750"/>
    </source>
</evidence>
<proteinExistence type="inferred from homology"/>
<dbReference type="SMART" id="SM00631">
    <property type="entry name" value="Zn_pept"/>
    <property type="match status" value="1"/>
</dbReference>
<evidence type="ECO:0000256" key="1">
    <source>
        <dbReference type="ARBA" id="ARBA00001947"/>
    </source>
</evidence>
<evidence type="ECO:0000256" key="3">
    <source>
        <dbReference type="ARBA" id="ARBA00022645"/>
    </source>
</evidence>
<evidence type="ECO:0000256" key="6">
    <source>
        <dbReference type="ARBA" id="ARBA00022729"/>
    </source>
</evidence>
<keyword evidence="4" id="KW-0645">Protease</keyword>
<reference evidence="12 13" key="1">
    <citation type="journal article" date="2017" name="PLoS Biol.">
        <title>The sea cucumber genome provides insights into morphological evolution and visceral regeneration.</title>
        <authorList>
            <person name="Zhang X."/>
            <person name="Sun L."/>
            <person name="Yuan J."/>
            <person name="Sun Y."/>
            <person name="Gao Y."/>
            <person name="Zhang L."/>
            <person name="Li S."/>
            <person name="Dai H."/>
            <person name="Hamel J.F."/>
            <person name="Liu C."/>
            <person name="Yu Y."/>
            <person name="Liu S."/>
            <person name="Lin W."/>
            <person name="Guo K."/>
            <person name="Jin S."/>
            <person name="Xu P."/>
            <person name="Storey K.B."/>
            <person name="Huan P."/>
            <person name="Zhang T."/>
            <person name="Zhou Y."/>
            <person name="Zhang J."/>
            <person name="Lin C."/>
            <person name="Li X."/>
            <person name="Xing L."/>
            <person name="Huo D."/>
            <person name="Sun M."/>
            <person name="Wang L."/>
            <person name="Mercier A."/>
            <person name="Li F."/>
            <person name="Yang H."/>
            <person name="Xiang J."/>
        </authorList>
    </citation>
    <scope>NUCLEOTIDE SEQUENCE [LARGE SCALE GENOMIC DNA]</scope>
    <source>
        <strain evidence="12">Shaxun</strain>
        <tissue evidence="12">Muscle</tissue>
    </source>
</reference>
<keyword evidence="5" id="KW-0479">Metal-binding</keyword>
<dbReference type="AlphaFoldDB" id="A0A2G8JMM5"/>
<evidence type="ECO:0000256" key="9">
    <source>
        <dbReference type="ARBA" id="ARBA00023049"/>
    </source>
</evidence>
<dbReference type="Proteomes" id="UP000230750">
    <property type="component" value="Unassembled WGS sequence"/>
</dbReference>
<evidence type="ECO:0000259" key="11">
    <source>
        <dbReference type="PROSITE" id="PS52035"/>
    </source>
</evidence>
<evidence type="ECO:0000256" key="10">
    <source>
        <dbReference type="PROSITE-ProRule" id="PRU01379"/>
    </source>
</evidence>
<comment type="caution">
    <text evidence="12">The sequence shown here is derived from an EMBL/GenBank/DDBJ whole genome shotgun (WGS) entry which is preliminary data.</text>
</comment>
<dbReference type="FunFam" id="3.40.630.10:FF:000084">
    <property type="entry name" value="Carboxypeptidase B2"/>
    <property type="match status" value="1"/>
</dbReference>
<evidence type="ECO:0000256" key="7">
    <source>
        <dbReference type="ARBA" id="ARBA00022801"/>
    </source>
</evidence>
<protein>
    <submittedName>
        <fullName evidence="12">Putative carboxypeptidase B</fullName>
    </submittedName>
</protein>
<dbReference type="PANTHER" id="PTHR11705:SF143">
    <property type="entry name" value="SLL0236 PROTEIN"/>
    <property type="match status" value="1"/>
</dbReference>
<organism evidence="12 13">
    <name type="scientific">Stichopus japonicus</name>
    <name type="common">Sea cucumber</name>
    <dbReference type="NCBI Taxonomy" id="307972"/>
    <lineage>
        <taxon>Eukaryota</taxon>
        <taxon>Metazoa</taxon>
        <taxon>Echinodermata</taxon>
        <taxon>Eleutherozoa</taxon>
        <taxon>Echinozoa</taxon>
        <taxon>Holothuroidea</taxon>
        <taxon>Aspidochirotacea</taxon>
        <taxon>Aspidochirotida</taxon>
        <taxon>Stichopodidae</taxon>
        <taxon>Apostichopus</taxon>
    </lineage>
</organism>
<dbReference type="Pfam" id="PF00246">
    <property type="entry name" value="Peptidase_M14"/>
    <property type="match status" value="1"/>
</dbReference>
<dbReference type="EMBL" id="MRZV01001587">
    <property type="protein sequence ID" value="PIK36959.1"/>
    <property type="molecule type" value="Genomic_DNA"/>
</dbReference>
<evidence type="ECO:0000256" key="2">
    <source>
        <dbReference type="ARBA" id="ARBA00005988"/>
    </source>
</evidence>
<keyword evidence="9" id="KW-0482">Metalloprotease</keyword>
<keyword evidence="7" id="KW-0378">Hydrolase</keyword>
<dbReference type="InterPro" id="IPR000834">
    <property type="entry name" value="Peptidase_M14"/>
</dbReference>
<keyword evidence="8" id="KW-0862">Zinc</keyword>
<sequence length="236" mass="26593">MVEDYGVNDDITNLLDTFDYYIIPQFNADGYVYTWTQDRLWRKNRHQFPDDVCDGVDLNRNYPVGWGGNGARGFVCSDVYYGEAPFSELEHQDVSQYLYDLKDNKGVEFVHFIDFHTYSQLLLSPWSYSETVPNPVDYTDHVNVGTAACEALKKVAGTDYTVGPTAEVLYEAAGSSNDWGYTSNGGLGAKYSYVMELRDTGDYGFVIPDSFINVSGRETYEAVKHFGSVIMSEYGS</sequence>
<dbReference type="PROSITE" id="PS52035">
    <property type="entry name" value="PEPTIDASE_M14"/>
    <property type="match status" value="1"/>
</dbReference>
<keyword evidence="13" id="KW-1185">Reference proteome</keyword>
<dbReference type="GO" id="GO:0005615">
    <property type="term" value="C:extracellular space"/>
    <property type="evidence" value="ECO:0007669"/>
    <property type="project" value="TreeGrafter"/>
</dbReference>
<evidence type="ECO:0000313" key="12">
    <source>
        <dbReference type="EMBL" id="PIK36959.1"/>
    </source>
</evidence>
<comment type="similarity">
    <text evidence="2 10">Belongs to the peptidase M14 family.</text>
</comment>
<dbReference type="GO" id="GO:0008270">
    <property type="term" value="F:zinc ion binding"/>
    <property type="evidence" value="ECO:0007669"/>
    <property type="project" value="InterPro"/>
</dbReference>
<dbReference type="SUPFAM" id="SSF53187">
    <property type="entry name" value="Zn-dependent exopeptidases"/>
    <property type="match status" value="1"/>
</dbReference>
<keyword evidence="3 12" id="KW-0121">Carboxypeptidase</keyword>
<feature type="active site" description="Proton donor/acceptor" evidence="10">
    <location>
        <position position="196"/>
    </location>
</feature>
<dbReference type="PANTHER" id="PTHR11705">
    <property type="entry name" value="PROTEASE FAMILY M14 CARBOXYPEPTIDASE A,B"/>
    <property type="match status" value="1"/>
</dbReference>
<dbReference type="Gene3D" id="3.40.630.10">
    <property type="entry name" value="Zn peptidases"/>
    <property type="match status" value="1"/>
</dbReference>
<evidence type="ECO:0000256" key="4">
    <source>
        <dbReference type="ARBA" id="ARBA00022670"/>
    </source>
</evidence>
<gene>
    <name evidence="12" type="ORF">BSL78_26212</name>
</gene>
<dbReference type="GO" id="GO:0004181">
    <property type="term" value="F:metallocarboxypeptidase activity"/>
    <property type="evidence" value="ECO:0007669"/>
    <property type="project" value="InterPro"/>
</dbReference>